<keyword evidence="2" id="KW-1185">Reference proteome</keyword>
<dbReference type="NCBIfam" id="TIGR02574">
    <property type="entry name" value="stabl_TIGR02574"/>
    <property type="match status" value="1"/>
</dbReference>
<dbReference type="Pfam" id="PF09720">
    <property type="entry name" value="Unstab_antitox"/>
    <property type="match status" value="1"/>
</dbReference>
<dbReference type="EMBL" id="BAAAEW010000004">
    <property type="protein sequence ID" value="GAA0744314.1"/>
    <property type="molecule type" value="Genomic_DNA"/>
</dbReference>
<sequence length="76" mass="8511">MPDQVSELVKRGRALSPEDRERLVDQLLESLNETAAAELDAAWESEIARRLAEYDQGAVEAIDAEEVFAKARRIAQ</sequence>
<organism evidence="1 2">
    <name type="scientific">Ideonella azotifigens</name>
    <dbReference type="NCBI Taxonomy" id="513160"/>
    <lineage>
        <taxon>Bacteria</taxon>
        <taxon>Pseudomonadati</taxon>
        <taxon>Pseudomonadota</taxon>
        <taxon>Betaproteobacteria</taxon>
        <taxon>Burkholderiales</taxon>
        <taxon>Sphaerotilaceae</taxon>
        <taxon>Ideonella</taxon>
    </lineage>
</organism>
<protein>
    <recommendedName>
        <fullName evidence="3">Addiction module antitoxin RelB</fullName>
    </recommendedName>
</protein>
<name>A0ABN1JPW2_9BURK</name>
<dbReference type="InterPro" id="IPR013406">
    <property type="entry name" value="CHP02574_addiction_mod"/>
</dbReference>
<accession>A0ABN1JPW2</accession>
<evidence type="ECO:0008006" key="3">
    <source>
        <dbReference type="Google" id="ProtNLM"/>
    </source>
</evidence>
<evidence type="ECO:0000313" key="1">
    <source>
        <dbReference type="EMBL" id="GAA0744314.1"/>
    </source>
</evidence>
<reference evidence="1 2" key="1">
    <citation type="journal article" date="2019" name="Int. J. Syst. Evol. Microbiol.">
        <title>The Global Catalogue of Microorganisms (GCM) 10K type strain sequencing project: providing services to taxonomists for standard genome sequencing and annotation.</title>
        <authorList>
            <consortium name="The Broad Institute Genomics Platform"/>
            <consortium name="The Broad Institute Genome Sequencing Center for Infectious Disease"/>
            <person name="Wu L."/>
            <person name="Ma J."/>
        </authorList>
    </citation>
    <scope>NUCLEOTIDE SEQUENCE [LARGE SCALE GENOMIC DNA]</scope>
    <source>
        <strain evidence="1 2">JCM 15503</strain>
    </source>
</reference>
<dbReference type="RefSeq" id="WP_141288645.1">
    <property type="nucleotide sequence ID" value="NZ_BAAAEW010000004.1"/>
</dbReference>
<evidence type="ECO:0000313" key="2">
    <source>
        <dbReference type="Proteomes" id="UP001500279"/>
    </source>
</evidence>
<gene>
    <name evidence="1" type="ORF">GCM10009107_09670</name>
</gene>
<dbReference type="Proteomes" id="UP001500279">
    <property type="component" value="Unassembled WGS sequence"/>
</dbReference>
<comment type="caution">
    <text evidence="1">The sequence shown here is derived from an EMBL/GenBank/DDBJ whole genome shotgun (WGS) entry which is preliminary data.</text>
</comment>
<proteinExistence type="predicted"/>